<feature type="transmembrane region" description="Helical" evidence="1">
    <location>
        <begin position="140"/>
        <end position="162"/>
    </location>
</feature>
<accession>A0ABY9TJ64</accession>
<evidence type="ECO:0000313" key="3">
    <source>
        <dbReference type="EMBL" id="WNC68263.1"/>
    </source>
</evidence>
<protein>
    <submittedName>
        <fullName evidence="3">Helix-turn-helix transcriptional regulator</fullName>
    </submittedName>
</protein>
<organism evidence="3 4">
    <name type="scientific">Thalassotalea nanhaiensis</name>
    <dbReference type="NCBI Taxonomy" id="3065648"/>
    <lineage>
        <taxon>Bacteria</taxon>
        <taxon>Pseudomonadati</taxon>
        <taxon>Pseudomonadota</taxon>
        <taxon>Gammaproteobacteria</taxon>
        <taxon>Alteromonadales</taxon>
        <taxon>Colwelliaceae</taxon>
        <taxon>Thalassotalea</taxon>
    </lineage>
</organism>
<dbReference type="PROSITE" id="PS50943">
    <property type="entry name" value="HTH_CROC1"/>
    <property type="match status" value="1"/>
</dbReference>
<dbReference type="CDD" id="cd00093">
    <property type="entry name" value="HTH_XRE"/>
    <property type="match status" value="1"/>
</dbReference>
<gene>
    <name evidence="3" type="ORF">RI845_17310</name>
</gene>
<evidence type="ECO:0000259" key="2">
    <source>
        <dbReference type="PROSITE" id="PS50943"/>
    </source>
</evidence>
<evidence type="ECO:0000313" key="4">
    <source>
        <dbReference type="Proteomes" id="UP001248581"/>
    </source>
</evidence>
<dbReference type="EMBL" id="CP134146">
    <property type="protein sequence ID" value="WNC68263.1"/>
    <property type="molecule type" value="Genomic_DNA"/>
</dbReference>
<keyword evidence="4" id="KW-1185">Reference proteome</keyword>
<keyword evidence="1" id="KW-0472">Membrane</keyword>
<dbReference type="SUPFAM" id="SSF47413">
    <property type="entry name" value="lambda repressor-like DNA-binding domains"/>
    <property type="match status" value="1"/>
</dbReference>
<sequence>MSSNDRVGCVDLSSRILLLSGNLNIDFIEGDREMKMQVNGEKIKHLREQRCWSQLQLAEMSGISTRTLQRLEAKSTASQETIKSIAAVFELNCDLLLPEDTIKPLDKEADLEHVIDAKLAIDEEITLDEVTDKKHARHKFYFSLICLITAISFGFWGVFSALDAQKISFESFQLLKNGLSIVLLVSIAFTIFRAYRKGIISRPNIL</sequence>
<dbReference type="SMART" id="SM00530">
    <property type="entry name" value="HTH_XRE"/>
    <property type="match status" value="1"/>
</dbReference>
<dbReference type="Gene3D" id="1.10.260.40">
    <property type="entry name" value="lambda repressor-like DNA-binding domains"/>
    <property type="match status" value="1"/>
</dbReference>
<evidence type="ECO:0000256" key="1">
    <source>
        <dbReference type="SAM" id="Phobius"/>
    </source>
</evidence>
<keyword evidence="1" id="KW-1133">Transmembrane helix</keyword>
<keyword evidence="1" id="KW-0812">Transmembrane</keyword>
<name>A0ABY9TJ64_9GAMM</name>
<dbReference type="InterPro" id="IPR001387">
    <property type="entry name" value="Cro/C1-type_HTH"/>
</dbReference>
<dbReference type="RefSeq" id="WP_348387419.1">
    <property type="nucleotide sequence ID" value="NZ_CP134146.1"/>
</dbReference>
<feature type="transmembrane region" description="Helical" evidence="1">
    <location>
        <begin position="174"/>
        <end position="195"/>
    </location>
</feature>
<dbReference type="InterPro" id="IPR010982">
    <property type="entry name" value="Lambda_DNA-bd_dom_sf"/>
</dbReference>
<dbReference type="Pfam" id="PF01381">
    <property type="entry name" value="HTH_3"/>
    <property type="match status" value="1"/>
</dbReference>
<feature type="domain" description="HTH cro/C1-type" evidence="2">
    <location>
        <begin position="43"/>
        <end position="96"/>
    </location>
</feature>
<dbReference type="Proteomes" id="UP001248581">
    <property type="component" value="Chromosome"/>
</dbReference>
<proteinExistence type="predicted"/>
<reference evidence="4" key="1">
    <citation type="submission" date="2023-09" db="EMBL/GenBank/DDBJ databases">
        <authorList>
            <person name="Li S."/>
            <person name="Li X."/>
            <person name="Zhang C."/>
            <person name="Zhao Z."/>
        </authorList>
    </citation>
    <scope>NUCLEOTIDE SEQUENCE [LARGE SCALE GENOMIC DNA]</scope>
    <source>
        <strain evidence="4">SQ345</strain>
    </source>
</reference>